<dbReference type="Proteomes" id="UP000886124">
    <property type="component" value="Unassembled WGS sequence"/>
</dbReference>
<protein>
    <recommendedName>
        <fullName evidence="5">Glycine zipper family protein</fullName>
    </recommendedName>
</protein>
<accession>A0A7V5UFM4</accession>
<feature type="coiled-coil region" evidence="1">
    <location>
        <begin position="176"/>
        <end position="210"/>
    </location>
</feature>
<name>A0A7V5UFM4_CALAY</name>
<feature type="chain" id="PRO_5030774007" description="Glycine zipper family protein" evidence="3">
    <location>
        <begin position="25"/>
        <end position="210"/>
    </location>
</feature>
<dbReference type="AlphaFoldDB" id="A0A7V5UFM4"/>
<keyword evidence="2" id="KW-0812">Transmembrane</keyword>
<proteinExistence type="predicted"/>
<organism evidence="4">
    <name type="scientific">Caldithrix abyssi</name>
    <dbReference type="NCBI Taxonomy" id="187145"/>
    <lineage>
        <taxon>Bacteria</taxon>
        <taxon>Pseudomonadati</taxon>
        <taxon>Calditrichota</taxon>
        <taxon>Calditrichia</taxon>
        <taxon>Calditrichales</taxon>
        <taxon>Calditrichaceae</taxon>
        <taxon>Caldithrix</taxon>
    </lineage>
</organism>
<reference evidence="4" key="1">
    <citation type="journal article" date="2020" name="mSystems">
        <title>Genome- and Community-Level Interaction Insights into Carbon Utilization and Element Cycling Functions of Hydrothermarchaeota in Hydrothermal Sediment.</title>
        <authorList>
            <person name="Zhou Z."/>
            <person name="Liu Y."/>
            <person name="Xu W."/>
            <person name="Pan J."/>
            <person name="Luo Z.H."/>
            <person name="Li M."/>
        </authorList>
    </citation>
    <scope>NUCLEOTIDE SEQUENCE [LARGE SCALE GENOMIC DNA]</scope>
    <source>
        <strain evidence="4">HyVt-527</strain>
    </source>
</reference>
<evidence type="ECO:0000313" key="4">
    <source>
        <dbReference type="EMBL" id="HHJ53622.1"/>
    </source>
</evidence>
<keyword evidence="2" id="KW-1133">Transmembrane helix</keyword>
<feature type="transmembrane region" description="Helical" evidence="2">
    <location>
        <begin position="110"/>
        <end position="133"/>
    </location>
</feature>
<keyword evidence="1" id="KW-0175">Coiled coil</keyword>
<evidence type="ECO:0000256" key="2">
    <source>
        <dbReference type="SAM" id="Phobius"/>
    </source>
</evidence>
<comment type="caution">
    <text evidence="4">The sequence shown here is derived from an EMBL/GenBank/DDBJ whole genome shotgun (WGS) entry which is preliminary data.</text>
</comment>
<dbReference type="EMBL" id="DROD01000670">
    <property type="protein sequence ID" value="HHJ53622.1"/>
    <property type="molecule type" value="Genomic_DNA"/>
</dbReference>
<keyword evidence="3" id="KW-0732">Signal</keyword>
<evidence type="ECO:0000256" key="3">
    <source>
        <dbReference type="SAM" id="SignalP"/>
    </source>
</evidence>
<keyword evidence="2" id="KW-0472">Membrane</keyword>
<feature type="signal peptide" evidence="3">
    <location>
        <begin position="1"/>
        <end position="24"/>
    </location>
</feature>
<gene>
    <name evidence="4" type="ORF">ENJ89_10540</name>
</gene>
<evidence type="ECO:0000256" key="1">
    <source>
        <dbReference type="SAM" id="Coils"/>
    </source>
</evidence>
<sequence>MLARKMIFIAVAAATLALWSCSNSKLLKPNDPQPQASVQIDLKNGQSRQGIIFYGNDQQVVFFNTAERKKDSVATGEIAAIRRLSHELDFEGETIPEQEVSDHSKWTNTLLYGGAGLVLGAAAGTGLSIALFARQGDATSARITIAALAAVGAGFFGHMGKQADRQNGVIAARDARLQKLKELVEEKKRLLELEKKKAELLKKIKEKKGS</sequence>
<evidence type="ECO:0008006" key="5">
    <source>
        <dbReference type="Google" id="ProtNLM"/>
    </source>
</evidence>